<evidence type="ECO:0000313" key="2">
    <source>
        <dbReference type="Proteomes" id="UP001060170"/>
    </source>
</evidence>
<name>A0ACC0DUY8_9BASI</name>
<sequence length="349" mass="38291">MCPTPELSKDCWMTLGPKGKIYKCKHCSRATGTTNWAAHCRTPAHQANLARAVDGDADSESSIGEHGNANTEQPGEQEEVDEELDTFRKDIEGFMYDNDDSSLTASRQRQSLEEELVALQAGNVRAEGILNDADVPRILETELEAIGSDGGNAPGVDPIIKRTDKRSDRVNKSPWFPFKSKLDLVASLIVGHTHSLISRLLYEKIRAALTICELRLPGWATVRASRARIRELISTKVKASVSVFETPCYALSAQTILAQCFEITENHVTPISDTPHTTSKPANPGSSTPTTAPSIKITIPLSLTFKDSSLSIIPVDQFNADYSMICWDDGCAMMEACEGKIYGKWLSQF</sequence>
<proteinExistence type="predicted"/>
<keyword evidence="2" id="KW-1185">Reference proteome</keyword>
<evidence type="ECO:0000313" key="1">
    <source>
        <dbReference type="EMBL" id="KAI7939993.1"/>
    </source>
</evidence>
<comment type="caution">
    <text evidence="1">The sequence shown here is derived from an EMBL/GenBank/DDBJ whole genome shotgun (WGS) entry which is preliminary data.</text>
</comment>
<dbReference type="Proteomes" id="UP001060170">
    <property type="component" value="Chromosome 14"/>
</dbReference>
<organism evidence="1 2">
    <name type="scientific">Puccinia striiformis f. sp. tritici</name>
    <dbReference type="NCBI Taxonomy" id="168172"/>
    <lineage>
        <taxon>Eukaryota</taxon>
        <taxon>Fungi</taxon>
        <taxon>Dikarya</taxon>
        <taxon>Basidiomycota</taxon>
        <taxon>Pucciniomycotina</taxon>
        <taxon>Pucciniomycetes</taxon>
        <taxon>Pucciniales</taxon>
        <taxon>Pucciniaceae</taxon>
        <taxon>Puccinia</taxon>
    </lineage>
</organism>
<dbReference type="EMBL" id="CM045878">
    <property type="protein sequence ID" value="KAI7939993.1"/>
    <property type="molecule type" value="Genomic_DNA"/>
</dbReference>
<gene>
    <name evidence="1" type="ORF">MJO28_013645</name>
</gene>
<accession>A0ACC0DUY8</accession>
<reference evidence="2" key="1">
    <citation type="journal article" date="2018" name="BMC Genomics">
        <title>Genomic insights into host adaptation between the wheat stripe rust pathogen (Puccinia striiformis f. sp. tritici) and the barley stripe rust pathogen (Puccinia striiformis f. sp. hordei).</title>
        <authorList>
            <person name="Xia C."/>
            <person name="Wang M."/>
            <person name="Yin C."/>
            <person name="Cornejo O.E."/>
            <person name="Hulbert S.H."/>
            <person name="Chen X."/>
        </authorList>
    </citation>
    <scope>NUCLEOTIDE SEQUENCE [LARGE SCALE GENOMIC DNA]</scope>
    <source>
        <strain evidence="2">93-210</strain>
    </source>
</reference>
<protein>
    <submittedName>
        <fullName evidence="1">Uncharacterized protein</fullName>
    </submittedName>
</protein>
<reference evidence="2" key="2">
    <citation type="journal article" date="2018" name="Mol. Plant Microbe Interact.">
        <title>Genome sequence resources for the wheat stripe rust pathogen (Puccinia striiformis f. sp. tritici) and the barley stripe rust pathogen (Puccinia striiformis f. sp. hordei).</title>
        <authorList>
            <person name="Xia C."/>
            <person name="Wang M."/>
            <person name="Yin C."/>
            <person name="Cornejo O.E."/>
            <person name="Hulbert S.H."/>
            <person name="Chen X."/>
        </authorList>
    </citation>
    <scope>NUCLEOTIDE SEQUENCE [LARGE SCALE GENOMIC DNA]</scope>
    <source>
        <strain evidence="2">93-210</strain>
    </source>
</reference>
<feature type="non-terminal residue" evidence="1">
    <location>
        <position position="349"/>
    </location>
</feature>
<reference evidence="1 2" key="3">
    <citation type="journal article" date="2022" name="Microbiol. Spectr.">
        <title>Folding features and dynamics of 3D genome architecture in plant fungal pathogens.</title>
        <authorList>
            <person name="Xia C."/>
        </authorList>
    </citation>
    <scope>NUCLEOTIDE SEQUENCE [LARGE SCALE GENOMIC DNA]</scope>
    <source>
        <strain evidence="1 2">93-210</strain>
    </source>
</reference>